<protein>
    <submittedName>
        <fullName evidence="4">IucA/IucC family protein</fullName>
    </submittedName>
</protein>
<dbReference type="InterPro" id="IPR037455">
    <property type="entry name" value="LucA/IucC-like"/>
</dbReference>
<dbReference type="Proteomes" id="UP001596417">
    <property type="component" value="Unassembled WGS sequence"/>
</dbReference>
<evidence type="ECO:0000313" key="4">
    <source>
        <dbReference type="EMBL" id="MFC7192235.1"/>
    </source>
</evidence>
<sequence length="629" mass="72466">MKNVEALRNALTAENWRVVNRRLLKKVIAEFAYEDIIVPSAIDQVDAEDSEVGESWIRFRLRLGDGVEYQFDAQHRPLDSYRVRENSILRRTDPETKHEKADRLGEWTEAVDPLRFLLEAREYMGVDATTAAHLVREYRNTLVADAHIRARKAKKDDDASILDLPYAEVEGEMEGHPWFTYNKGRVGFGYDDYLRYAPESKQPRSLSWIAVDHDRATFSSIEGLSEDELLRTELGATYDRFRTKLTDDGFDPGQYSFLPVHDWQWNDSIVQLFAGDIAAGSIVPLGEGPNEYLPQQSIRTFSNVTDHSKHHVKLPIRVLNTNVYRGILGEQAEAAPRVTAFIKAVRDGDEFLTTECDLLLPGEIASVNYEHSEFRSFDDAPYQFHELLGCVWRESVASMTQEDEEPLTLAALLHDDFDGVPLITKLVDRSGLSLEEWLSQLFDTLLHPLLHYLYRYGTVFMPHGTNVVLVHKDGIPTRVAVKDFVDEVAVTDRGLPELVDILPSDLRDDDRYKHHILHQLPPEPLCQHIFGTLFVGVFRYISDTLARRHGFSEERFWEAVRESVERYQSQFPELADRFELFDLFKPRFTKHCLNRNRIIDHGYEDLSTRPKVKGHGTVANPLYRDSNEY</sequence>
<dbReference type="Gene3D" id="3.30.310.280">
    <property type="match status" value="1"/>
</dbReference>
<comment type="caution">
    <text evidence="4">The sequence shown here is derived from an EMBL/GenBank/DDBJ whole genome shotgun (WGS) entry which is preliminary data.</text>
</comment>
<feature type="domain" description="Aerobactin siderophore biosynthesis IucA/IucC N-terminal" evidence="2">
    <location>
        <begin position="166"/>
        <end position="414"/>
    </location>
</feature>
<organism evidence="4 5">
    <name type="scientific">Halocatena marina</name>
    <dbReference type="NCBI Taxonomy" id="2934937"/>
    <lineage>
        <taxon>Archaea</taxon>
        <taxon>Methanobacteriati</taxon>
        <taxon>Methanobacteriota</taxon>
        <taxon>Stenosarchaea group</taxon>
        <taxon>Halobacteria</taxon>
        <taxon>Halobacteriales</taxon>
        <taxon>Natronomonadaceae</taxon>
        <taxon>Halocatena</taxon>
    </lineage>
</organism>
<dbReference type="PANTHER" id="PTHR34384">
    <property type="entry name" value="L-2,3-DIAMINOPROPANOATE--CITRATE LIGASE"/>
    <property type="match status" value="1"/>
</dbReference>
<dbReference type="Gene3D" id="1.10.510.40">
    <property type="match status" value="1"/>
</dbReference>
<dbReference type="Gene3D" id="6.10.250.3370">
    <property type="match status" value="1"/>
</dbReference>
<dbReference type="InterPro" id="IPR022770">
    <property type="entry name" value="IucA/IucC-like_C"/>
</dbReference>
<dbReference type="EMBL" id="JBHTAX010000004">
    <property type="protein sequence ID" value="MFC7192235.1"/>
    <property type="molecule type" value="Genomic_DNA"/>
</dbReference>
<dbReference type="Pfam" id="PF06276">
    <property type="entry name" value="FhuF"/>
    <property type="match status" value="1"/>
</dbReference>
<evidence type="ECO:0000259" key="2">
    <source>
        <dbReference type="Pfam" id="PF04183"/>
    </source>
</evidence>
<reference evidence="4 5" key="1">
    <citation type="journal article" date="2019" name="Int. J. Syst. Evol. Microbiol.">
        <title>The Global Catalogue of Microorganisms (GCM) 10K type strain sequencing project: providing services to taxonomists for standard genome sequencing and annotation.</title>
        <authorList>
            <consortium name="The Broad Institute Genomics Platform"/>
            <consortium name="The Broad Institute Genome Sequencing Center for Infectious Disease"/>
            <person name="Wu L."/>
            <person name="Ma J."/>
        </authorList>
    </citation>
    <scope>NUCLEOTIDE SEQUENCE [LARGE SCALE GENOMIC DNA]</scope>
    <source>
        <strain evidence="4 5">RDMS1</strain>
    </source>
</reference>
<name>A0ABD5YXK5_9EURY</name>
<dbReference type="RefSeq" id="WP_264556301.1">
    <property type="nucleotide sequence ID" value="NZ_CP109980.1"/>
</dbReference>
<evidence type="ECO:0000313" key="5">
    <source>
        <dbReference type="Proteomes" id="UP001596417"/>
    </source>
</evidence>
<evidence type="ECO:0000256" key="1">
    <source>
        <dbReference type="ARBA" id="ARBA00004924"/>
    </source>
</evidence>
<comment type="pathway">
    <text evidence="1">Siderophore biosynthesis.</text>
</comment>
<gene>
    <name evidence="4" type="ORF">ACFQL7_22060</name>
</gene>
<feature type="domain" description="Aerobactin siderophore biosynthesis IucA/IucC-like C-terminal" evidence="3">
    <location>
        <begin position="435"/>
        <end position="603"/>
    </location>
</feature>
<keyword evidence="5" id="KW-1185">Reference proteome</keyword>
<dbReference type="Pfam" id="PF04183">
    <property type="entry name" value="IucA_IucC"/>
    <property type="match status" value="1"/>
</dbReference>
<dbReference type="InterPro" id="IPR007310">
    <property type="entry name" value="Aerobactin_biosyn_IucA/IucC_N"/>
</dbReference>
<proteinExistence type="predicted"/>
<evidence type="ECO:0000259" key="3">
    <source>
        <dbReference type="Pfam" id="PF06276"/>
    </source>
</evidence>
<dbReference type="AlphaFoldDB" id="A0ABD5YXK5"/>
<dbReference type="GO" id="GO:0016881">
    <property type="term" value="F:acid-amino acid ligase activity"/>
    <property type="evidence" value="ECO:0007669"/>
    <property type="project" value="UniProtKB-ARBA"/>
</dbReference>
<dbReference type="GeneID" id="76201902"/>
<accession>A0ABD5YXK5</accession>
<dbReference type="PANTHER" id="PTHR34384:SF6">
    <property type="entry name" value="STAPHYLOFERRIN B SYNTHASE"/>
    <property type="match status" value="1"/>
</dbReference>